<dbReference type="EnsemblFungi" id="PTTG_26773-t43_1">
    <property type="protein sequence ID" value="PTTG_26773-t43_1-p1"/>
    <property type="gene ID" value="PTTG_26773"/>
</dbReference>
<feature type="region of interest" description="Disordered" evidence="1">
    <location>
        <begin position="657"/>
        <end position="813"/>
    </location>
</feature>
<sequence>MPRESTADLLADAFRGLADERWRTVGADIIEGPKDEKVLTAEEIGARQAHLAGLQTGLLPSLGQQLGELMGILDIEALGKDPGPRPRLAEAVELVAKLGRTLDQLNISAHALAPLSLEAMAAPSRIDHDYGALKSFRCRPLLGKIQGMVISKVRGLARHYGRLLETWRVFEAPLPATPGPGDSDSDEDDDHCFALQIRDKIVDGTAAVSGNIADIIRWSQRSDFALLQDEWQAQVGLLTFTLDRLAARIDATVRPREEGEGSRRDSGGEVAGDDGAAAAAEDDQVSVGVEFGYSSRPVPVSRELLPLSQRTVALVKLGRIFLCKLVGRPAFELDGRLSSAELAGLEGATGSIDGCLLSIAECVADAAGPAELRAQLADVLRWADELAGRLDSAVLLLAFHLVPRPTRPLHHLFREWLPIAPELISRKLRQHQLLKHHHPPPEQEAIPPPTPAPRPPPAKSTIPVSAKPKAPHAQRSFSSQTAAQRHRERSKSTANQLSIPPTTKAILRRPILAAEAPRHTAMKDKATTVPARNAHPKGFKLRPRSMSASSLRDPGPSIPGALPPWTTDPSPRIYRVDPAANNSPLNGSDFKPPSHDDLILPTVARQIEKQTKLLTPTDHPTFSSVSSNFSQWEALGPQLLLRKASLKRLEGAFAHPSTLSVHEPLSSPTPDEELIDPITPDSGRSRAPGDDGPAGRRMSRRMSGSQGAGPADDRRASRRLSAYLSASPGGRRGSQTSASSASHPSPSAARRVLGNAPSSHQPLASDDGCAEETRHASPPAPPPADSFPPAQPTHLDDPLQFEQARHLDPEPEGGCCKCVIV</sequence>
<reference evidence="2" key="1">
    <citation type="submission" date="2009-11" db="EMBL/GenBank/DDBJ databases">
        <authorList>
            <consortium name="The Broad Institute Genome Sequencing Platform"/>
            <person name="Ward D."/>
            <person name="Feldgarden M."/>
            <person name="Earl A."/>
            <person name="Young S.K."/>
            <person name="Zeng Q."/>
            <person name="Koehrsen M."/>
            <person name="Alvarado L."/>
            <person name="Berlin A."/>
            <person name="Bochicchio J."/>
            <person name="Borenstein D."/>
            <person name="Chapman S.B."/>
            <person name="Chen Z."/>
            <person name="Engels R."/>
            <person name="Freedman E."/>
            <person name="Gellesch M."/>
            <person name="Goldberg J."/>
            <person name="Griggs A."/>
            <person name="Gujja S."/>
            <person name="Heilman E."/>
            <person name="Heiman D."/>
            <person name="Hepburn T."/>
            <person name="Howarth C."/>
            <person name="Jen D."/>
            <person name="Larson L."/>
            <person name="Lewis B."/>
            <person name="Mehta T."/>
            <person name="Park D."/>
            <person name="Pearson M."/>
            <person name="Roberts A."/>
            <person name="Saif S."/>
            <person name="Shea T."/>
            <person name="Shenoy N."/>
            <person name="Sisk P."/>
            <person name="Stolte C."/>
            <person name="Sykes S."/>
            <person name="Thomson T."/>
            <person name="Walk T."/>
            <person name="White J."/>
            <person name="Yandava C."/>
            <person name="Izard J."/>
            <person name="Baranova O.V."/>
            <person name="Blanton J.M."/>
            <person name="Tanner A.C."/>
            <person name="Dewhirst F.E."/>
            <person name="Haas B."/>
            <person name="Nusbaum C."/>
            <person name="Birren B."/>
        </authorList>
    </citation>
    <scope>NUCLEOTIDE SEQUENCE [LARGE SCALE GENOMIC DNA]</scope>
    <source>
        <strain evidence="2">1-1 BBBD Race 1</strain>
    </source>
</reference>
<dbReference type="PANTHER" id="PTHR33069">
    <property type="entry name" value="CHROMOSOME 7, WHOLE GENOME SHOTGUN SEQUENCE-RELATED"/>
    <property type="match status" value="1"/>
</dbReference>
<feature type="compositionally biased region" description="Pro residues" evidence="1">
    <location>
        <begin position="778"/>
        <end position="791"/>
    </location>
</feature>
<dbReference type="VEuPathDB" id="FungiDB:PTTG_26773"/>
<reference evidence="3" key="4">
    <citation type="submission" date="2025-05" db="UniProtKB">
        <authorList>
            <consortium name="EnsemblFungi"/>
        </authorList>
    </citation>
    <scope>IDENTIFICATION</scope>
    <source>
        <strain evidence="3">isolate 1-1 / race 1 (BBBD)</strain>
    </source>
</reference>
<evidence type="ECO:0000313" key="3">
    <source>
        <dbReference type="EnsemblFungi" id="PTTG_26773-t43_1-p1"/>
    </source>
</evidence>
<feature type="region of interest" description="Disordered" evidence="1">
    <location>
        <begin position="253"/>
        <end position="282"/>
    </location>
</feature>
<dbReference type="Proteomes" id="UP000005240">
    <property type="component" value="Unassembled WGS sequence"/>
</dbReference>
<name>A0A180GRK0_PUCT1</name>
<dbReference type="PANTHER" id="PTHR33069:SF3">
    <property type="entry name" value="DYNEIN HEAVY CHAIN TAIL DOMAIN-CONTAINING PROTEIN"/>
    <property type="match status" value="1"/>
</dbReference>
<feature type="compositionally biased region" description="Low complexity" evidence="1">
    <location>
        <begin position="737"/>
        <end position="749"/>
    </location>
</feature>
<feature type="region of interest" description="Disordered" evidence="1">
    <location>
        <begin position="533"/>
        <end position="568"/>
    </location>
</feature>
<evidence type="ECO:0000313" key="2">
    <source>
        <dbReference type="EMBL" id="OAV95154.1"/>
    </source>
</evidence>
<proteinExistence type="predicted"/>
<keyword evidence="4" id="KW-1185">Reference proteome</keyword>
<feature type="compositionally biased region" description="Pro residues" evidence="1">
    <location>
        <begin position="446"/>
        <end position="458"/>
    </location>
</feature>
<feature type="compositionally biased region" description="Basic residues" evidence="1">
    <location>
        <begin position="534"/>
        <end position="543"/>
    </location>
</feature>
<evidence type="ECO:0000256" key="1">
    <source>
        <dbReference type="SAM" id="MobiDB-lite"/>
    </source>
</evidence>
<evidence type="ECO:0000313" key="4">
    <source>
        <dbReference type="Proteomes" id="UP000005240"/>
    </source>
</evidence>
<organism evidence="2">
    <name type="scientific">Puccinia triticina (isolate 1-1 / race 1 (BBBD))</name>
    <name type="common">Brown leaf rust fungus</name>
    <dbReference type="NCBI Taxonomy" id="630390"/>
    <lineage>
        <taxon>Eukaryota</taxon>
        <taxon>Fungi</taxon>
        <taxon>Dikarya</taxon>
        <taxon>Basidiomycota</taxon>
        <taxon>Pucciniomycotina</taxon>
        <taxon>Pucciniomycetes</taxon>
        <taxon>Pucciniales</taxon>
        <taxon>Pucciniaceae</taxon>
        <taxon>Puccinia</taxon>
    </lineage>
</organism>
<reference evidence="2" key="2">
    <citation type="submission" date="2016-05" db="EMBL/GenBank/DDBJ databases">
        <title>Comparative analysis highlights variable genome content of wheat rusts and divergence of the mating loci.</title>
        <authorList>
            <person name="Cuomo C.A."/>
            <person name="Bakkeren G."/>
            <person name="Szabo L."/>
            <person name="Khalil H."/>
            <person name="Joly D."/>
            <person name="Goldberg J."/>
            <person name="Young S."/>
            <person name="Zeng Q."/>
            <person name="Fellers J."/>
        </authorList>
    </citation>
    <scope>NUCLEOTIDE SEQUENCE [LARGE SCALE GENOMIC DNA]</scope>
    <source>
        <strain evidence="2">1-1 BBBD Race 1</strain>
    </source>
</reference>
<reference evidence="3 4" key="3">
    <citation type="journal article" date="2017" name="G3 (Bethesda)">
        <title>Comparative analysis highlights variable genome content of wheat rusts and divergence of the mating loci.</title>
        <authorList>
            <person name="Cuomo C.A."/>
            <person name="Bakkeren G."/>
            <person name="Khalil H.B."/>
            <person name="Panwar V."/>
            <person name="Joly D."/>
            <person name="Linning R."/>
            <person name="Sakthikumar S."/>
            <person name="Song X."/>
            <person name="Adiconis X."/>
            <person name="Fan L."/>
            <person name="Goldberg J.M."/>
            <person name="Levin J.Z."/>
            <person name="Young S."/>
            <person name="Zeng Q."/>
            <person name="Anikster Y."/>
            <person name="Bruce M."/>
            <person name="Wang M."/>
            <person name="Yin C."/>
            <person name="McCallum B."/>
            <person name="Szabo L.J."/>
            <person name="Hulbert S."/>
            <person name="Chen X."/>
            <person name="Fellers J.P."/>
        </authorList>
    </citation>
    <scope>NUCLEOTIDE SEQUENCE</scope>
    <source>
        <strain evidence="4">Isolate 1-1 / race 1 (BBBD)</strain>
        <strain evidence="3">isolate 1-1 / race 1 (BBBD)</strain>
    </source>
</reference>
<dbReference type="EMBL" id="ADAS02000032">
    <property type="protein sequence ID" value="OAV95154.1"/>
    <property type="molecule type" value="Genomic_DNA"/>
</dbReference>
<feature type="compositionally biased region" description="Basic and acidic residues" evidence="1">
    <location>
        <begin position="253"/>
        <end position="267"/>
    </location>
</feature>
<accession>A0A180GRK0</accession>
<dbReference type="AlphaFoldDB" id="A0A180GRK0"/>
<dbReference type="OrthoDB" id="2507848at2759"/>
<gene>
    <name evidence="2" type="ORF">PTTG_26773</name>
</gene>
<protein>
    <submittedName>
        <fullName evidence="2 3">Uncharacterized protein</fullName>
    </submittedName>
</protein>
<feature type="compositionally biased region" description="Polar residues" evidence="1">
    <location>
        <begin position="492"/>
        <end position="501"/>
    </location>
</feature>
<feature type="region of interest" description="Disordered" evidence="1">
    <location>
        <begin position="435"/>
        <end position="509"/>
    </location>
</feature>